<keyword evidence="4 7" id="KW-0067">ATP-binding</keyword>
<evidence type="ECO:0000256" key="5">
    <source>
        <dbReference type="ARBA" id="ARBA00022917"/>
    </source>
</evidence>
<dbReference type="GO" id="GO:0005524">
    <property type="term" value="F:ATP binding"/>
    <property type="evidence" value="ECO:0007669"/>
    <property type="project" value="UniProtKB-UniRule"/>
</dbReference>
<dbReference type="EC" id="6.1.1.17" evidence="7"/>
<dbReference type="SUPFAM" id="SSF52374">
    <property type="entry name" value="Nucleotidylyl transferase"/>
    <property type="match status" value="1"/>
</dbReference>
<organism evidence="10 11">
    <name type="scientific">Chloracidobacterium thermophilum (strain B)</name>
    <dbReference type="NCBI Taxonomy" id="981222"/>
    <lineage>
        <taxon>Bacteria</taxon>
        <taxon>Pseudomonadati</taxon>
        <taxon>Acidobacteriota</taxon>
        <taxon>Terriglobia</taxon>
        <taxon>Terriglobales</taxon>
        <taxon>Acidobacteriaceae</taxon>
        <taxon>Chloracidobacterium</taxon>
    </lineage>
</organism>
<comment type="subcellular location">
    <subcellularLocation>
        <location evidence="7">Cytoplasm</location>
    </subcellularLocation>
</comment>
<dbReference type="Pfam" id="PF00749">
    <property type="entry name" value="tRNA-synt_1c"/>
    <property type="match status" value="1"/>
</dbReference>
<dbReference type="InterPro" id="IPR020058">
    <property type="entry name" value="Glu/Gln-tRNA-synth_Ib_cat-dom"/>
</dbReference>
<feature type="binding site" evidence="7">
    <location>
        <position position="246"/>
    </location>
    <ligand>
        <name>ATP</name>
        <dbReference type="ChEBI" id="CHEBI:30616"/>
    </ligand>
</feature>
<comment type="function">
    <text evidence="7">Catalyzes the attachment of glutamate to tRNA(Glu) in a two-step reaction: glutamate is first activated by ATP to form Glu-AMP and then transferred to the acceptor end of tRNA(Glu).</text>
</comment>
<dbReference type="GO" id="GO:0004818">
    <property type="term" value="F:glutamate-tRNA ligase activity"/>
    <property type="evidence" value="ECO:0007669"/>
    <property type="project" value="UniProtKB-UniRule"/>
</dbReference>
<dbReference type="Gene3D" id="3.40.50.620">
    <property type="entry name" value="HUPs"/>
    <property type="match status" value="1"/>
</dbReference>
<dbReference type="GO" id="GO:0005829">
    <property type="term" value="C:cytosol"/>
    <property type="evidence" value="ECO:0007669"/>
    <property type="project" value="TreeGrafter"/>
</dbReference>
<dbReference type="PRINTS" id="PR00987">
    <property type="entry name" value="TRNASYNTHGLU"/>
</dbReference>
<evidence type="ECO:0000256" key="3">
    <source>
        <dbReference type="ARBA" id="ARBA00022741"/>
    </source>
</evidence>
<dbReference type="PANTHER" id="PTHR43311:SF2">
    <property type="entry name" value="GLUTAMATE--TRNA LIGASE, MITOCHONDRIAL-RELATED"/>
    <property type="match status" value="1"/>
</dbReference>
<dbReference type="SUPFAM" id="SSF48163">
    <property type="entry name" value="An anticodon-binding domain of class I aminoacyl-tRNA synthetases"/>
    <property type="match status" value="1"/>
</dbReference>
<protein>
    <recommendedName>
        <fullName evidence="7">Glutamate--tRNA ligase</fullName>
        <ecNumber evidence="7">6.1.1.17</ecNumber>
    </recommendedName>
    <alternativeName>
        <fullName evidence="7">Glutamyl-tRNA synthetase</fullName>
        <shortName evidence="7">GluRS</shortName>
    </alternativeName>
</protein>
<dbReference type="Gene3D" id="1.10.10.350">
    <property type="match status" value="1"/>
</dbReference>
<dbReference type="EMBL" id="CP002514">
    <property type="protein sequence ID" value="AEP11543.1"/>
    <property type="molecule type" value="Genomic_DNA"/>
</dbReference>
<dbReference type="InterPro" id="IPR033910">
    <property type="entry name" value="GluRS_core"/>
</dbReference>
<feature type="short sequence motif" description="'KMSKS' region" evidence="7">
    <location>
        <begin position="243"/>
        <end position="247"/>
    </location>
</feature>
<feature type="short sequence motif" description="'HIGH' region" evidence="7">
    <location>
        <begin position="11"/>
        <end position="21"/>
    </location>
</feature>
<sequence>MNSGIRVRFAPSPTGYLHIGGARTALFNWLFARKHHGTFILRIEDTDRERSTPEAVATILDGLRWLGLDWDEGPFYQSERLAAHRQLAEHLLAAGHAYKSYETKEELEAMRQAAEAAKQPFVFRGRILSPAEEAQLTAQGIPYVVRFRVPRTDGAVTFHDLVHGEQTKRYADIEDFALLRSDGSPLYILSNAADDIAERVTHVIRGQDGLANTPKQLLIYRALGVPEPTFAHLPLILDGKRAKLSKRKHGERATVQFYQAQGFIPDAFLNAIALIGWSPGDNREILSREDMIAAFDFAQVSRTNGIFNLPPADQPLADPRQFTDPKALWLNAEYLRTLPLDRLLPMVQAQLETAGLWKPAFATGDGQAWFARTVDVIRERFRTLVDFTTYGRAYFDDTFDIDPEAARKNLRDPRLATWLPELADTLEPLPDWTAEAVEAALRDFAAAREVKAGLFINAARVALTGQSVGPSMFEVFVLIGRERSCARLRATGQRLMAEAPASRDAAATS</sequence>
<dbReference type="HAMAP" id="MF_00022">
    <property type="entry name" value="Glu_tRNA_synth_type1"/>
    <property type="match status" value="1"/>
</dbReference>
<name>G2LI85_CHLTF</name>
<evidence type="ECO:0000256" key="1">
    <source>
        <dbReference type="ARBA" id="ARBA00007894"/>
    </source>
</evidence>
<dbReference type="InterPro" id="IPR000924">
    <property type="entry name" value="Glu/Gln-tRNA-synth"/>
</dbReference>
<dbReference type="AlphaFoldDB" id="G2LI85"/>
<dbReference type="PANTHER" id="PTHR43311">
    <property type="entry name" value="GLUTAMATE--TRNA LIGASE"/>
    <property type="match status" value="1"/>
</dbReference>
<evidence type="ECO:0000256" key="6">
    <source>
        <dbReference type="ARBA" id="ARBA00023146"/>
    </source>
</evidence>
<evidence type="ECO:0000313" key="10">
    <source>
        <dbReference type="EMBL" id="AEP11543.1"/>
    </source>
</evidence>
<dbReference type="NCBIfam" id="TIGR00464">
    <property type="entry name" value="gltX_bact"/>
    <property type="match status" value="1"/>
</dbReference>
<evidence type="ECO:0000259" key="9">
    <source>
        <dbReference type="Pfam" id="PF19269"/>
    </source>
</evidence>
<keyword evidence="3 7" id="KW-0547">Nucleotide-binding</keyword>
<comment type="caution">
    <text evidence="7">Lacks conserved residue(s) required for the propagation of feature annotation.</text>
</comment>
<dbReference type="CDD" id="cd00808">
    <property type="entry name" value="GluRS_core"/>
    <property type="match status" value="1"/>
</dbReference>
<feature type="domain" description="Aminoacyl-tRNA synthetase class I anticodon-binding" evidence="9">
    <location>
        <begin position="358"/>
        <end position="490"/>
    </location>
</feature>
<dbReference type="GO" id="GO:0008270">
    <property type="term" value="F:zinc ion binding"/>
    <property type="evidence" value="ECO:0007669"/>
    <property type="project" value="InterPro"/>
</dbReference>
<accession>G2LI85</accession>
<proteinExistence type="inferred from homology"/>
<dbReference type="InterPro" id="IPR049940">
    <property type="entry name" value="GluQ/Sye"/>
</dbReference>
<dbReference type="Pfam" id="PF19269">
    <property type="entry name" value="Anticodon_2"/>
    <property type="match status" value="1"/>
</dbReference>
<keyword evidence="7" id="KW-0963">Cytoplasm</keyword>
<comment type="subunit">
    <text evidence="7">Monomer.</text>
</comment>
<dbReference type="GO" id="GO:0000049">
    <property type="term" value="F:tRNA binding"/>
    <property type="evidence" value="ECO:0007669"/>
    <property type="project" value="InterPro"/>
</dbReference>
<dbReference type="PROSITE" id="PS00178">
    <property type="entry name" value="AA_TRNA_LIGASE_I"/>
    <property type="match status" value="1"/>
</dbReference>
<dbReference type="RefSeq" id="WP_014099281.1">
    <property type="nucleotide sequence ID" value="NC_016024.1"/>
</dbReference>
<keyword evidence="6 7" id="KW-0030">Aminoacyl-tRNA synthetase</keyword>
<dbReference type="GO" id="GO:0006424">
    <property type="term" value="P:glutamyl-tRNA aminoacylation"/>
    <property type="evidence" value="ECO:0007669"/>
    <property type="project" value="UniProtKB-UniRule"/>
</dbReference>
<dbReference type="InterPro" id="IPR008925">
    <property type="entry name" value="aa_tRNA-synth_I_cd-bd_sf"/>
</dbReference>
<dbReference type="InterPro" id="IPR020751">
    <property type="entry name" value="aa-tRNA-synth_I_codon-bd_sub2"/>
</dbReference>
<gene>
    <name evidence="7" type="primary">gltX</name>
    <name evidence="10" type="ordered locus">Cabther_A0786</name>
</gene>
<evidence type="ECO:0000259" key="8">
    <source>
        <dbReference type="Pfam" id="PF00749"/>
    </source>
</evidence>
<dbReference type="KEGG" id="ctm:Cabther_A0786"/>
<feature type="domain" description="Glutamyl/glutaminyl-tRNA synthetase class Ib catalytic" evidence="8">
    <location>
        <begin position="5"/>
        <end position="308"/>
    </location>
</feature>
<dbReference type="Proteomes" id="UP000006791">
    <property type="component" value="Chromosome 1"/>
</dbReference>
<dbReference type="InterPro" id="IPR001412">
    <property type="entry name" value="aa-tRNA-synth_I_CS"/>
</dbReference>
<comment type="catalytic activity">
    <reaction evidence="7">
        <text>tRNA(Glu) + L-glutamate + ATP = L-glutamyl-tRNA(Glu) + AMP + diphosphate</text>
        <dbReference type="Rhea" id="RHEA:23540"/>
        <dbReference type="Rhea" id="RHEA-COMP:9663"/>
        <dbReference type="Rhea" id="RHEA-COMP:9680"/>
        <dbReference type="ChEBI" id="CHEBI:29985"/>
        <dbReference type="ChEBI" id="CHEBI:30616"/>
        <dbReference type="ChEBI" id="CHEBI:33019"/>
        <dbReference type="ChEBI" id="CHEBI:78442"/>
        <dbReference type="ChEBI" id="CHEBI:78520"/>
        <dbReference type="ChEBI" id="CHEBI:456215"/>
        <dbReference type="EC" id="6.1.1.17"/>
    </reaction>
</comment>
<evidence type="ECO:0000256" key="7">
    <source>
        <dbReference type="HAMAP-Rule" id="MF_00022"/>
    </source>
</evidence>
<dbReference type="OrthoDB" id="9807503at2"/>
<evidence type="ECO:0000313" key="11">
    <source>
        <dbReference type="Proteomes" id="UP000006791"/>
    </source>
</evidence>
<evidence type="ECO:0000256" key="4">
    <source>
        <dbReference type="ARBA" id="ARBA00022840"/>
    </source>
</evidence>
<reference evidence="10 11" key="1">
    <citation type="journal article" date="2012" name="Environ. Microbiol.">
        <title>Complete genome of Candidatus Chloracidobacterium thermophilum, a chlorophyll-based photoheterotroph belonging to the phylum Acidobacteria.</title>
        <authorList>
            <person name="Garcia Costas A.M."/>
            <person name="Liu Z."/>
            <person name="Tomsho L.P."/>
            <person name="Schuster S.C."/>
            <person name="Ward D.M."/>
            <person name="Bryant D.A."/>
        </authorList>
    </citation>
    <scope>NUCLEOTIDE SEQUENCE [LARGE SCALE GENOMIC DNA]</scope>
    <source>
        <strain evidence="10 11">B</strain>
    </source>
</reference>
<dbReference type="InterPro" id="IPR004527">
    <property type="entry name" value="Glu-tRNA-ligase_bac/mito"/>
</dbReference>
<dbReference type="InterPro" id="IPR014729">
    <property type="entry name" value="Rossmann-like_a/b/a_fold"/>
</dbReference>
<keyword evidence="2 7" id="KW-0436">Ligase</keyword>
<dbReference type="STRING" id="981222.Cabther_A0786"/>
<comment type="similarity">
    <text evidence="1 7">Belongs to the class-I aminoacyl-tRNA synthetase family. Glutamate--tRNA ligase type 1 subfamily.</text>
</comment>
<evidence type="ECO:0000256" key="2">
    <source>
        <dbReference type="ARBA" id="ARBA00022598"/>
    </source>
</evidence>
<keyword evidence="11" id="KW-1185">Reference proteome</keyword>
<dbReference type="HOGENOM" id="CLU_015768_6_0_0"/>
<keyword evidence="5 7" id="KW-0648">Protein biosynthesis</keyword>
<dbReference type="InterPro" id="IPR045462">
    <property type="entry name" value="aa-tRNA-synth_I_cd-bd"/>
</dbReference>